<dbReference type="GO" id="GO:0019843">
    <property type="term" value="F:rRNA binding"/>
    <property type="evidence" value="ECO:0007669"/>
    <property type="project" value="UniProtKB-UniRule"/>
</dbReference>
<keyword evidence="8" id="KW-0699">rRNA-binding</keyword>
<protein>
    <recommendedName>
        <fullName evidence="5 8">Large ribosomal subunit protein uL4</fullName>
    </recommendedName>
</protein>
<dbReference type="InterPro" id="IPR023574">
    <property type="entry name" value="Ribosomal_uL4_dom_sf"/>
</dbReference>
<evidence type="ECO:0000313" key="10">
    <source>
        <dbReference type="EMBL" id="QNB47444.1"/>
    </source>
</evidence>
<keyword evidence="8" id="KW-0694">RNA-binding</keyword>
<comment type="function">
    <text evidence="6 8">Forms part of the polypeptide exit tunnel.</text>
</comment>
<evidence type="ECO:0000256" key="5">
    <source>
        <dbReference type="ARBA" id="ARBA00035244"/>
    </source>
</evidence>
<sequence length="207" mass="22794">MPKVAIYNVQGAQVGEMELNDEIFGIEPNEAVVHEAVVMQLASLRRGTHATKTRAEVRGGGRKPWRQKGTGRARAGTIRSPLWRKGGIVFGPKPRDYAYSIPRKKRRLAIKSVLSSKVNTGDLIVLDNLTLAAPKTKEMVQVLNNLKVDKKALIVTVDNETNVERSARNIAGVKPLAADGINVYDLLNHDKLIITKDAIAKVEEVWA</sequence>
<keyword evidence="11" id="KW-1185">Reference proteome</keyword>
<feature type="region of interest" description="Disordered" evidence="9">
    <location>
        <begin position="49"/>
        <end position="74"/>
    </location>
</feature>
<dbReference type="PANTHER" id="PTHR10746">
    <property type="entry name" value="50S RIBOSOMAL PROTEIN L4"/>
    <property type="match status" value="1"/>
</dbReference>
<dbReference type="NCBIfam" id="TIGR03953">
    <property type="entry name" value="rplD_bact"/>
    <property type="match status" value="1"/>
</dbReference>
<comment type="function">
    <text evidence="7 8">One of the primary rRNA binding proteins, this protein initially binds near the 5'-end of the 23S rRNA. It is important during the early stages of 50S assembly. It makes multiple contacts with different domains of the 23S rRNA in the assembled 50S subunit and ribosome.</text>
</comment>
<accession>A0A7G6E5U0</accession>
<dbReference type="KEGG" id="tfr:BR63_14835"/>
<comment type="similarity">
    <text evidence="1 8">Belongs to the universal ribosomal protein uL4 family.</text>
</comment>
<evidence type="ECO:0000256" key="9">
    <source>
        <dbReference type="SAM" id="MobiDB-lite"/>
    </source>
</evidence>
<dbReference type="FunFam" id="3.40.1370.10:FF:000003">
    <property type="entry name" value="50S ribosomal protein L4"/>
    <property type="match status" value="1"/>
</dbReference>
<gene>
    <name evidence="8 10" type="primary">rplD</name>
    <name evidence="10" type="ORF">BR63_14835</name>
</gene>
<organism evidence="10 11">
    <name type="scientific">Thermanaerosceptrum fracticalcis</name>
    <dbReference type="NCBI Taxonomy" id="1712410"/>
    <lineage>
        <taxon>Bacteria</taxon>
        <taxon>Bacillati</taxon>
        <taxon>Bacillota</taxon>
        <taxon>Clostridia</taxon>
        <taxon>Eubacteriales</taxon>
        <taxon>Peptococcaceae</taxon>
        <taxon>Thermanaerosceptrum</taxon>
    </lineage>
</organism>
<dbReference type="SUPFAM" id="SSF52166">
    <property type="entry name" value="Ribosomal protein L4"/>
    <property type="match status" value="1"/>
</dbReference>
<dbReference type="Gene3D" id="3.40.1370.10">
    <property type="match status" value="1"/>
</dbReference>
<dbReference type="GO" id="GO:1990904">
    <property type="term" value="C:ribonucleoprotein complex"/>
    <property type="evidence" value="ECO:0007669"/>
    <property type="project" value="UniProtKB-KW"/>
</dbReference>
<evidence type="ECO:0000256" key="1">
    <source>
        <dbReference type="ARBA" id="ARBA00010528"/>
    </source>
</evidence>
<dbReference type="Proteomes" id="UP000515847">
    <property type="component" value="Chromosome"/>
</dbReference>
<comment type="subunit">
    <text evidence="2 8">Part of the 50S ribosomal subunit.</text>
</comment>
<dbReference type="EMBL" id="CP045798">
    <property type="protein sequence ID" value="QNB47444.1"/>
    <property type="molecule type" value="Genomic_DNA"/>
</dbReference>
<reference evidence="10 11" key="1">
    <citation type="journal article" date="2019" name="Front. Microbiol.">
        <title>Thermoanaerosceptrum fracticalcis gen. nov. sp. nov., a Novel Fumarate-Fermenting Microorganism From a Deep Fractured Carbonate Aquifer of the US Great Basin.</title>
        <authorList>
            <person name="Hamilton-Brehm S.D."/>
            <person name="Stewart L.E."/>
            <person name="Zavarin M."/>
            <person name="Caldwell M."/>
            <person name="Lawson P.A."/>
            <person name="Onstott T.C."/>
            <person name="Grzymski J."/>
            <person name="Neveux I."/>
            <person name="Lollar B.S."/>
            <person name="Russell C.E."/>
            <person name="Moser D.P."/>
        </authorList>
    </citation>
    <scope>NUCLEOTIDE SEQUENCE [LARGE SCALE GENOMIC DNA]</scope>
    <source>
        <strain evidence="10 11">DRI-13</strain>
    </source>
</reference>
<dbReference type="Pfam" id="PF00573">
    <property type="entry name" value="Ribosomal_L4"/>
    <property type="match status" value="1"/>
</dbReference>
<evidence type="ECO:0000256" key="3">
    <source>
        <dbReference type="ARBA" id="ARBA00022980"/>
    </source>
</evidence>
<dbReference type="PANTHER" id="PTHR10746:SF6">
    <property type="entry name" value="LARGE RIBOSOMAL SUBUNIT PROTEIN UL4M"/>
    <property type="match status" value="1"/>
</dbReference>
<proteinExistence type="inferred from homology"/>
<dbReference type="InterPro" id="IPR013005">
    <property type="entry name" value="Ribosomal_uL4-like"/>
</dbReference>
<dbReference type="HAMAP" id="MF_01328_B">
    <property type="entry name" value="Ribosomal_uL4_B"/>
    <property type="match status" value="1"/>
</dbReference>
<keyword evidence="4 8" id="KW-0687">Ribonucleoprotein</keyword>
<keyword evidence="3 8" id="KW-0689">Ribosomal protein</keyword>
<evidence type="ECO:0000256" key="6">
    <source>
        <dbReference type="ARBA" id="ARBA00053102"/>
    </source>
</evidence>
<evidence type="ECO:0000256" key="8">
    <source>
        <dbReference type="HAMAP-Rule" id="MF_01328"/>
    </source>
</evidence>
<dbReference type="GO" id="GO:0006412">
    <property type="term" value="P:translation"/>
    <property type="evidence" value="ECO:0007669"/>
    <property type="project" value="UniProtKB-UniRule"/>
</dbReference>
<evidence type="ECO:0000256" key="4">
    <source>
        <dbReference type="ARBA" id="ARBA00023274"/>
    </source>
</evidence>
<dbReference type="GO" id="GO:0003735">
    <property type="term" value="F:structural constituent of ribosome"/>
    <property type="evidence" value="ECO:0007669"/>
    <property type="project" value="InterPro"/>
</dbReference>
<dbReference type="InterPro" id="IPR002136">
    <property type="entry name" value="Ribosomal_uL4"/>
</dbReference>
<name>A0A7G6E5U0_THEFR</name>
<dbReference type="GO" id="GO:0005840">
    <property type="term" value="C:ribosome"/>
    <property type="evidence" value="ECO:0007669"/>
    <property type="project" value="UniProtKB-KW"/>
</dbReference>
<evidence type="ECO:0000256" key="7">
    <source>
        <dbReference type="ARBA" id="ARBA00055590"/>
    </source>
</evidence>
<feature type="compositionally biased region" description="Basic residues" evidence="9">
    <location>
        <begin position="60"/>
        <end position="71"/>
    </location>
</feature>
<dbReference type="RefSeq" id="WP_034424884.1">
    <property type="nucleotide sequence ID" value="NZ_CP045798.1"/>
</dbReference>
<evidence type="ECO:0000313" key="11">
    <source>
        <dbReference type="Proteomes" id="UP000515847"/>
    </source>
</evidence>
<evidence type="ECO:0000256" key="2">
    <source>
        <dbReference type="ARBA" id="ARBA00011838"/>
    </source>
</evidence>
<dbReference type="AlphaFoldDB" id="A0A7G6E5U0"/>
<dbReference type="OrthoDB" id="9803201at2"/>